<feature type="compositionally biased region" description="Acidic residues" evidence="9">
    <location>
        <begin position="942"/>
        <end position="958"/>
    </location>
</feature>
<dbReference type="SMART" id="SM00382">
    <property type="entry name" value="AAA"/>
    <property type="match status" value="1"/>
</dbReference>
<evidence type="ECO:0000256" key="2">
    <source>
        <dbReference type="ARBA" id="ARBA00006116"/>
    </source>
</evidence>
<dbReference type="OrthoDB" id="446168at2759"/>
<reference evidence="12" key="2">
    <citation type="submission" date="2015-01" db="EMBL/GenBank/DDBJ databases">
        <title>Evolutionary Origins and Diversification of the Mycorrhizal Mutualists.</title>
        <authorList>
            <consortium name="DOE Joint Genome Institute"/>
            <consortium name="Mycorrhizal Genomics Consortium"/>
            <person name="Kohler A."/>
            <person name="Kuo A."/>
            <person name="Nagy L.G."/>
            <person name="Floudas D."/>
            <person name="Copeland A."/>
            <person name="Barry K.W."/>
            <person name="Cichocki N."/>
            <person name="Veneault-Fourrey C."/>
            <person name="LaButti K."/>
            <person name="Lindquist E.A."/>
            <person name="Lipzen A."/>
            <person name="Lundell T."/>
            <person name="Morin E."/>
            <person name="Murat C."/>
            <person name="Riley R."/>
            <person name="Ohm R."/>
            <person name="Sun H."/>
            <person name="Tunlid A."/>
            <person name="Henrissat B."/>
            <person name="Grigoriev I.V."/>
            <person name="Hibbett D.S."/>
            <person name="Martin F."/>
        </authorList>
    </citation>
    <scope>NUCLEOTIDE SEQUENCE [LARGE SCALE GENOMIC DNA]</scope>
    <source>
        <strain evidence="12">Foug A</strain>
    </source>
</reference>
<dbReference type="InterPro" id="IPR012178">
    <property type="entry name" value="RFC1"/>
</dbReference>
<dbReference type="PIRSF" id="PIRSF036578">
    <property type="entry name" value="RFC1"/>
    <property type="match status" value="1"/>
</dbReference>
<dbReference type="CDD" id="cd00009">
    <property type="entry name" value="AAA"/>
    <property type="match status" value="1"/>
</dbReference>
<feature type="compositionally biased region" description="Basic and acidic residues" evidence="9">
    <location>
        <begin position="146"/>
        <end position="160"/>
    </location>
</feature>
<dbReference type="InterPro" id="IPR003959">
    <property type="entry name" value="ATPase_AAA_core"/>
</dbReference>
<dbReference type="SUPFAM" id="SSF52540">
    <property type="entry name" value="P-loop containing nucleoside triphosphate hydrolases"/>
    <property type="match status" value="1"/>
</dbReference>
<evidence type="ECO:0000256" key="1">
    <source>
        <dbReference type="ARBA" id="ARBA00004123"/>
    </source>
</evidence>
<feature type="region of interest" description="Disordered" evidence="9">
    <location>
        <begin position="1"/>
        <end position="257"/>
    </location>
</feature>
<dbReference type="Pfam" id="PF25361">
    <property type="entry name" value="AAA_lid_RFC1"/>
    <property type="match status" value="1"/>
</dbReference>
<reference evidence="11 12" key="1">
    <citation type="submission" date="2014-04" db="EMBL/GenBank/DDBJ databases">
        <authorList>
            <consortium name="DOE Joint Genome Institute"/>
            <person name="Kuo A."/>
            <person name="Kohler A."/>
            <person name="Nagy L.G."/>
            <person name="Floudas D."/>
            <person name="Copeland A."/>
            <person name="Barry K.W."/>
            <person name="Cichocki N."/>
            <person name="Veneault-Fourrey C."/>
            <person name="LaButti K."/>
            <person name="Lindquist E.A."/>
            <person name="Lipzen A."/>
            <person name="Lundell T."/>
            <person name="Morin E."/>
            <person name="Murat C."/>
            <person name="Sun H."/>
            <person name="Tunlid A."/>
            <person name="Henrissat B."/>
            <person name="Grigoriev I.V."/>
            <person name="Hibbett D.S."/>
            <person name="Martin F."/>
            <person name="Nordberg H.P."/>
            <person name="Cantor M.N."/>
            <person name="Hua S.X."/>
        </authorList>
    </citation>
    <scope>NUCLEOTIDE SEQUENCE [LARGE SCALE GENOMIC DNA]</scope>
    <source>
        <strain evidence="11 12">Foug A</strain>
    </source>
</reference>
<evidence type="ECO:0000256" key="9">
    <source>
        <dbReference type="SAM" id="MobiDB-lite"/>
    </source>
</evidence>
<dbReference type="Gene3D" id="1.10.8.60">
    <property type="match status" value="1"/>
</dbReference>
<dbReference type="EMBL" id="KN822124">
    <property type="protein sequence ID" value="KIM55997.1"/>
    <property type="molecule type" value="Genomic_DNA"/>
</dbReference>
<dbReference type="GO" id="GO:0003689">
    <property type="term" value="F:DNA clamp loader activity"/>
    <property type="evidence" value="ECO:0007669"/>
    <property type="project" value="UniProtKB-UniRule"/>
</dbReference>
<feature type="compositionally biased region" description="Low complexity" evidence="9">
    <location>
        <begin position="979"/>
        <end position="989"/>
    </location>
</feature>
<dbReference type="GO" id="GO:0016887">
    <property type="term" value="F:ATP hydrolysis activity"/>
    <property type="evidence" value="ECO:0007669"/>
    <property type="project" value="InterPro"/>
</dbReference>
<dbReference type="InterPro" id="IPR008921">
    <property type="entry name" value="DNA_pol3_clamp-load_cplx_C"/>
</dbReference>
<dbReference type="Pfam" id="PF00533">
    <property type="entry name" value="BRCT"/>
    <property type="match status" value="1"/>
</dbReference>
<dbReference type="SMART" id="SM00292">
    <property type="entry name" value="BRCT"/>
    <property type="match status" value="1"/>
</dbReference>
<keyword evidence="7 8" id="KW-0539">Nucleus</keyword>
<evidence type="ECO:0000256" key="5">
    <source>
        <dbReference type="ARBA" id="ARBA00022741"/>
    </source>
</evidence>
<dbReference type="PROSITE" id="PS50172">
    <property type="entry name" value="BRCT"/>
    <property type="match status" value="1"/>
</dbReference>
<dbReference type="SUPFAM" id="SSF52113">
    <property type="entry name" value="BRCT domain"/>
    <property type="match status" value="1"/>
</dbReference>
<dbReference type="GO" id="GO:0006271">
    <property type="term" value="P:DNA strand elongation involved in DNA replication"/>
    <property type="evidence" value="ECO:0007669"/>
    <property type="project" value="UniProtKB-ARBA"/>
</dbReference>
<name>A0A0C2ZTY7_9AGAM</name>
<organism evidence="11 12">
    <name type="scientific">Scleroderma citrinum Foug A</name>
    <dbReference type="NCBI Taxonomy" id="1036808"/>
    <lineage>
        <taxon>Eukaryota</taxon>
        <taxon>Fungi</taxon>
        <taxon>Dikarya</taxon>
        <taxon>Basidiomycota</taxon>
        <taxon>Agaricomycotina</taxon>
        <taxon>Agaricomycetes</taxon>
        <taxon>Agaricomycetidae</taxon>
        <taxon>Boletales</taxon>
        <taxon>Sclerodermatineae</taxon>
        <taxon>Sclerodermataceae</taxon>
        <taxon>Scleroderma</taxon>
    </lineage>
</organism>
<evidence type="ECO:0000313" key="12">
    <source>
        <dbReference type="Proteomes" id="UP000053989"/>
    </source>
</evidence>
<feature type="compositionally biased region" description="Pro residues" evidence="9">
    <location>
        <begin position="236"/>
        <end position="250"/>
    </location>
</feature>
<dbReference type="FunFam" id="1.20.272.10:FF:000005">
    <property type="entry name" value="Replication factor C subunit 1"/>
    <property type="match status" value="1"/>
</dbReference>
<dbReference type="STRING" id="1036808.A0A0C2ZTY7"/>
<keyword evidence="5 8" id="KW-0547">Nucleotide-binding</keyword>
<dbReference type="Gene3D" id="1.20.272.10">
    <property type="match status" value="1"/>
</dbReference>
<feature type="compositionally biased region" description="Acidic residues" evidence="9">
    <location>
        <begin position="161"/>
        <end position="176"/>
    </location>
</feature>
<dbReference type="InterPro" id="IPR036420">
    <property type="entry name" value="BRCT_dom_sf"/>
</dbReference>
<feature type="domain" description="BRCT" evidence="10">
    <location>
        <begin position="282"/>
        <end position="359"/>
    </location>
</feature>
<keyword evidence="12" id="KW-1185">Reference proteome</keyword>
<dbReference type="GO" id="GO:0005663">
    <property type="term" value="C:DNA replication factor C complex"/>
    <property type="evidence" value="ECO:0007669"/>
    <property type="project" value="InterPro"/>
</dbReference>
<dbReference type="InterPro" id="IPR027417">
    <property type="entry name" value="P-loop_NTPase"/>
</dbReference>
<dbReference type="Pfam" id="PF08519">
    <property type="entry name" value="RFC1"/>
    <property type="match status" value="1"/>
</dbReference>
<gene>
    <name evidence="11" type="ORF">SCLCIDRAFT_1220654</name>
</gene>
<evidence type="ECO:0000256" key="3">
    <source>
        <dbReference type="ARBA" id="ARBA00020401"/>
    </source>
</evidence>
<dbReference type="InterPro" id="IPR013725">
    <property type="entry name" value="DNA_replication_fac_RFC1_C"/>
</dbReference>
<evidence type="ECO:0000259" key="10">
    <source>
        <dbReference type="PROSITE" id="PS50172"/>
    </source>
</evidence>
<feature type="compositionally biased region" description="Basic residues" evidence="9">
    <location>
        <begin position="180"/>
        <end position="194"/>
    </location>
</feature>
<dbReference type="InterPro" id="IPR001357">
    <property type="entry name" value="BRCT_dom"/>
</dbReference>
<keyword evidence="6 8" id="KW-0067">ATP-binding</keyword>
<feature type="region of interest" description="Disordered" evidence="9">
    <location>
        <begin position="366"/>
        <end position="425"/>
    </location>
</feature>
<dbReference type="InterPro" id="IPR047854">
    <property type="entry name" value="RFC_lid"/>
</dbReference>
<dbReference type="Pfam" id="PF00004">
    <property type="entry name" value="AAA"/>
    <property type="match status" value="1"/>
</dbReference>
<proteinExistence type="inferred from homology"/>
<feature type="compositionally biased region" description="Basic and acidic residues" evidence="9">
    <location>
        <begin position="379"/>
        <end position="413"/>
    </location>
</feature>
<dbReference type="FunCoup" id="A0A0C2ZTY7">
    <property type="interactions" value="794"/>
</dbReference>
<dbReference type="FunFam" id="1.10.8.60:FF:000021">
    <property type="entry name" value="Replication factor C subunit 1"/>
    <property type="match status" value="1"/>
</dbReference>
<accession>A0A0C2ZTY7</accession>
<dbReference type="GO" id="GO:0005524">
    <property type="term" value="F:ATP binding"/>
    <property type="evidence" value="ECO:0007669"/>
    <property type="project" value="UniProtKB-UniRule"/>
</dbReference>
<feature type="region of interest" description="Disordered" evidence="9">
    <location>
        <begin position="939"/>
        <end position="998"/>
    </location>
</feature>
<comment type="similarity">
    <text evidence="2 8">Belongs to the activator 1 large subunit family.</text>
</comment>
<dbReference type="Gene3D" id="3.40.50.300">
    <property type="entry name" value="P-loop containing nucleotide triphosphate hydrolases"/>
    <property type="match status" value="1"/>
</dbReference>
<evidence type="ECO:0000313" key="11">
    <source>
        <dbReference type="EMBL" id="KIM55997.1"/>
    </source>
</evidence>
<dbReference type="GO" id="GO:0003677">
    <property type="term" value="F:DNA binding"/>
    <property type="evidence" value="ECO:0007669"/>
    <property type="project" value="InterPro"/>
</dbReference>
<comment type="subcellular location">
    <subcellularLocation>
        <location evidence="1 8">Nucleus</location>
    </subcellularLocation>
</comment>
<evidence type="ECO:0000256" key="7">
    <source>
        <dbReference type="ARBA" id="ARBA00023242"/>
    </source>
</evidence>
<dbReference type="Proteomes" id="UP000053989">
    <property type="component" value="Unassembled WGS sequence"/>
</dbReference>
<dbReference type="Gene3D" id="3.40.50.10190">
    <property type="entry name" value="BRCT domain"/>
    <property type="match status" value="1"/>
</dbReference>
<evidence type="ECO:0000256" key="4">
    <source>
        <dbReference type="ARBA" id="ARBA00022705"/>
    </source>
</evidence>
<dbReference type="CDD" id="cd18140">
    <property type="entry name" value="HLD_clamp_RFC"/>
    <property type="match status" value="1"/>
</dbReference>
<dbReference type="HOGENOM" id="CLU_003574_1_0_1"/>
<dbReference type="InterPro" id="IPR003593">
    <property type="entry name" value="AAA+_ATPase"/>
</dbReference>
<dbReference type="PANTHER" id="PTHR23389:SF6">
    <property type="entry name" value="REPLICATION FACTOR C SUBUNIT 1"/>
    <property type="match status" value="1"/>
</dbReference>
<evidence type="ECO:0000256" key="8">
    <source>
        <dbReference type="PIRNR" id="PIRNR036578"/>
    </source>
</evidence>
<dbReference type="InParanoid" id="A0A0C2ZTY7"/>
<dbReference type="AlphaFoldDB" id="A0A0C2ZTY7"/>
<protein>
    <recommendedName>
        <fullName evidence="3 8">Replication factor C subunit 1</fullName>
    </recommendedName>
</protein>
<sequence>MAPPKKAAGTDIRSFFGERAKKQPTSVDTGDKNGAAAHTANPAIRAPAPPAQHTGNTDPAPIQAPMRMSKSNRAMVFDSDDDIHPLPTPRPTAKRKHVVVSDEESDSVGAAKSSKPSLPPRKKTAATSRASSSNLRRGTAQKKQGKAADDDFVVSDKDASMPEDDDKDEDEDEEDLVLVRRTKKISPPKSSKSKSKSDPPPKPTPEQDDDDDDLVPIKRTKKIPLPKSAKSKADAPPKPSSPAKPTPSAPSAPSKPFNWAAAKAAKLAGPKAPGSKIVPEAKTQDCLLGLSFVFTGELSSFSRDEAIELAKRFGGRVTLQPSSKTSFVVLGENAGPSKLAAITKHGLRTISEDEFLELIGTRVGPSGAAGAGSSGANALDEKTRKKMEKEEQAIKNAAREMEKREKKQAKEQAKAGSSKPDTSTQLWTAHYAPQNLKEICGNKGQIEKLRQWLQDWPASFKSSFKKPGKSGMNVFRAVLLSGPPGIGKTTSAHLCAQLEGYTPVEMNASDTRSKKLVEAAVDVGNRSLDGWIGGKEATNALGVTITDRTCLIMDEVDGMSAGDRGGVGALSTLIKKTKIPIICIANDGGAIKLKPLTNVAFKILFRRPEANAIRSRMLTIAYKEKMKIPANVLDQLIEGAQSDIRQILNMLSTWRLSSETMSFDEGKNLAKANEKHTILTPFDVTGKILGPYLFSRTARETLGDKMELYFHDHAFVPLFMQENYLKTQPARARDLDGPPKMLKQLQLMDKAASSISDGDLVDAAIHGSEQHWSLMPLHAVCSTVRPASFVYGGGMGYAGPTGISFPQWLGQNSKQNRLARQLGDIQVRMRLVVSGDRTEIRQSYVPAMYSHIVRPLAEDGAEAVDDVISRMDAYYLSREDWDTVVELGVDGYKDDLVLKKIASGTKSAFTRRYNASEHPIAFHKAVDLGKVPKKVGGGAAPDLEEAYDVDDEIADASDDETKKPGDDEDIGGDKLIVSKAGKAKGAQGKAKSKAKAKG</sequence>
<dbReference type="SUPFAM" id="SSF48019">
    <property type="entry name" value="post-AAA+ oligomerization domain-like"/>
    <property type="match status" value="1"/>
</dbReference>
<evidence type="ECO:0000256" key="6">
    <source>
        <dbReference type="ARBA" id="ARBA00022840"/>
    </source>
</evidence>
<dbReference type="GO" id="GO:0006281">
    <property type="term" value="P:DNA repair"/>
    <property type="evidence" value="ECO:0007669"/>
    <property type="project" value="InterPro"/>
</dbReference>
<dbReference type="FunFam" id="3.40.50.300:FF:000395">
    <property type="entry name" value="Replication factor C subunit 1"/>
    <property type="match status" value="1"/>
</dbReference>
<dbReference type="PANTHER" id="PTHR23389">
    <property type="entry name" value="CHROMOSOME TRANSMISSION FIDELITY FACTOR 18"/>
    <property type="match status" value="1"/>
</dbReference>
<keyword evidence="4 8" id="KW-0235">DNA replication</keyword>
<dbReference type="GO" id="GO:0005634">
    <property type="term" value="C:nucleus"/>
    <property type="evidence" value="ECO:0007669"/>
    <property type="project" value="UniProtKB-SubCell"/>
</dbReference>